<feature type="domain" description="Glucose-methanol-choline oxidoreductase N-terminal" evidence="5">
    <location>
        <begin position="88"/>
        <end position="319"/>
    </location>
</feature>
<comment type="caution">
    <text evidence="7">The sequence shown here is derived from an EMBL/GenBank/DDBJ whole genome shotgun (WGS) entry which is preliminary data.</text>
</comment>
<dbReference type="InterPro" id="IPR007867">
    <property type="entry name" value="GMC_OxRtase_C"/>
</dbReference>
<dbReference type="PANTHER" id="PTHR46056:SF12">
    <property type="entry name" value="LONG-CHAIN-ALCOHOL OXIDASE"/>
    <property type="match status" value="1"/>
</dbReference>
<reference evidence="7" key="1">
    <citation type="journal article" date="2020" name="mSystems">
        <title>Genome- and Community-Level Interaction Insights into Carbon Utilization and Element Cycling Functions of Hydrothermarchaeota in Hydrothermal Sediment.</title>
        <authorList>
            <person name="Zhou Z."/>
            <person name="Liu Y."/>
            <person name="Xu W."/>
            <person name="Pan J."/>
            <person name="Luo Z.H."/>
            <person name="Li M."/>
        </authorList>
    </citation>
    <scope>NUCLEOTIDE SEQUENCE [LARGE SCALE GENOMIC DNA]</scope>
    <source>
        <strain evidence="7">HyVt-493</strain>
    </source>
</reference>
<dbReference type="Pfam" id="PF00732">
    <property type="entry name" value="GMC_oxred_N"/>
    <property type="match status" value="1"/>
</dbReference>
<comment type="similarity">
    <text evidence="1">Belongs to the GMC oxidoreductase family.</text>
</comment>
<dbReference type="GO" id="GO:0050660">
    <property type="term" value="F:flavin adenine dinucleotide binding"/>
    <property type="evidence" value="ECO:0007669"/>
    <property type="project" value="InterPro"/>
</dbReference>
<evidence type="ECO:0000259" key="5">
    <source>
        <dbReference type="Pfam" id="PF00732"/>
    </source>
</evidence>
<evidence type="ECO:0000256" key="3">
    <source>
        <dbReference type="ARBA" id="ARBA00022827"/>
    </source>
</evidence>
<keyword evidence="3" id="KW-0274">FAD</keyword>
<feature type="domain" description="Glucose-methanol-choline oxidoreductase C-terminal" evidence="6">
    <location>
        <begin position="428"/>
        <end position="544"/>
    </location>
</feature>
<evidence type="ECO:0000256" key="2">
    <source>
        <dbReference type="ARBA" id="ARBA00022630"/>
    </source>
</evidence>
<dbReference type="AlphaFoldDB" id="A0A7V2T509"/>
<dbReference type="SUPFAM" id="SSF51905">
    <property type="entry name" value="FAD/NAD(P)-binding domain"/>
    <property type="match status" value="1"/>
</dbReference>
<dbReference type="Pfam" id="PF05199">
    <property type="entry name" value="GMC_oxred_C"/>
    <property type="match status" value="1"/>
</dbReference>
<dbReference type="Proteomes" id="UP000885750">
    <property type="component" value="Unassembled WGS sequence"/>
</dbReference>
<sequence length="557" mass="61159">MSKDFDVCVIGSGAGGGPIAYELSKAGHSVVVLEKGRWFKEDDFYKDEMACCIHEVFTPNLKEEQHVVETERGDDWRVQKTSESSWNLWNGNIVGGSSNFMSGFFHRLKPIDFNLKSTFGAIEGANMADWPISYDDLEPYYDKVEKVVGISGKVVKHKHQEPRSSKDFPYPPLGSHPLSKMIDKACDELGIASIPMPRAILSKPALGRSSCSYNGYCGGLGCATGAKGSSRAALLDKAVTTGQCEIYPQSHVSRILSDEKGQITSVEYYNKDGKKKHIDAKIYVVACQSIETARLLLNSTGKKHPKGLANSSGLVGQNLMFAGGGAGSGRINYAKFSAKQVEALRQNGPFINRTIHDYYVIDDPDFGDKAKGGVIDFVHLHPNPLARASGRISGRDGLIWGKPLKRDLETYFREGRYIKIEAFCDWLPNENSFVKLDPKVKDKYGMPVARARFGFHGRNLQVGYYLAAKAGEVLKKMGASNVISFASGSPPVNLVAGTCRFGNDPKTSVLNKDCQAHDVDNLYITDGSFMPNAGSAPFTWTIYANSFRVADKIIKRL</sequence>
<evidence type="ECO:0000256" key="1">
    <source>
        <dbReference type="ARBA" id="ARBA00010790"/>
    </source>
</evidence>
<dbReference type="Gene3D" id="3.50.50.60">
    <property type="entry name" value="FAD/NAD(P)-binding domain"/>
    <property type="match status" value="2"/>
</dbReference>
<proteinExistence type="inferred from homology"/>
<dbReference type="PANTHER" id="PTHR46056">
    <property type="entry name" value="LONG-CHAIN-ALCOHOL OXIDASE"/>
    <property type="match status" value="1"/>
</dbReference>
<dbReference type="GO" id="GO:0016614">
    <property type="term" value="F:oxidoreductase activity, acting on CH-OH group of donors"/>
    <property type="evidence" value="ECO:0007669"/>
    <property type="project" value="InterPro"/>
</dbReference>
<protein>
    <submittedName>
        <fullName evidence="7">GMC family oxidoreductase</fullName>
    </submittedName>
</protein>
<keyword evidence="2" id="KW-0285">Flavoprotein</keyword>
<dbReference type="SUPFAM" id="SSF54373">
    <property type="entry name" value="FAD-linked reductases, C-terminal domain"/>
    <property type="match status" value="1"/>
</dbReference>
<keyword evidence="4" id="KW-0560">Oxidoreductase</keyword>
<gene>
    <name evidence="7" type="ORF">ENJ51_12790</name>
</gene>
<accession>A0A7V2T509</accession>
<evidence type="ECO:0000259" key="6">
    <source>
        <dbReference type="Pfam" id="PF05199"/>
    </source>
</evidence>
<organism evidence="7">
    <name type="scientific">Leucothrix mucor</name>
    <dbReference type="NCBI Taxonomy" id="45248"/>
    <lineage>
        <taxon>Bacteria</taxon>
        <taxon>Pseudomonadati</taxon>
        <taxon>Pseudomonadota</taxon>
        <taxon>Gammaproteobacteria</taxon>
        <taxon>Thiotrichales</taxon>
        <taxon>Thiotrichaceae</taxon>
        <taxon>Leucothrix</taxon>
    </lineage>
</organism>
<dbReference type="EMBL" id="DRMS01000483">
    <property type="protein sequence ID" value="HFC93678.1"/>
    <property type="molecule type" value="Genomic_DNA"/>
</dbReference>
<evidence type="ECO:0000313" key="7">
    <source>
        <dbReference type="EMBL" id="HFC93678.1"/>
    </source>
</evidence>
<name>A0A7V2T509_LEUMU</name>
<evidence type="ECO:0000256" key="4">
    <source>
        <dbReference type="ARBA" id="ARBA00023002"/>
    </source>
</evidence>
<dbReference type="InterPro" id="IPR036188">
    <property type="entry name" value="FAD/NAD-bd_sf"/>
</dbReference>
<dbReference type="InterPro" id="IPR000172">
    <property type="entry name" value="GMC_OxRdtase_N"/>
</dbReference>